<dbReference type="PANTHER" id="PTHR43283:SF7">
    <property type="entry name" value="BETA-LACTAMASE-RELATED DOMAIN-CONTAINING PROTEIN"/>
    <property type="match status" value="1"/>
</dbReference>
<keyword evidence="3" id="KW-0378">Hydrolase</keyword>
<keyword evidence="1" id="KW-1133">Transmembrane helix</keyword>
<dbReference type="Pfam" id="PF00144">
    <property type="entry name" value="Beta-lactamase"/>
    <property type="match status" value="1"/>
</dbReference>
<feature type="domain" description="Beta-lactamase-related" evidence="2">
    <location>
        <begin position="137"/>
        <end position="409"/>
    </location>
</feature>
<dbReference type="AlphaFoldDB" id="A0A5N6C3D3"/>
<dbReference type="InterPro" id="IPR050789">
    <property type="entry name" value="Diverse_Enzym_Activities"/>
</dbReference>
<proteinExistence type="predicted"/>
<keyword evidence="1" id="KW-0472">Membrane</keyword>
<organism evidence="3 4">
    <name type="scientific">Microbispora catharanthi</name>
    <dbReference type="NCBI Taxonomy" id="1712871"/>
    <lineage>
        <taxon>Bacteria</taxon>
        <taxon>Bacillati</taxon>
        <taxon>Actinomycetota</taxon>
        <taxon>Actinomycetes</taxon>
        <taxon>Streptosporangiales</taxon>
        <taxon>Streptosporangiaceae</taxon>
        <taxon>Microbispora</taxon>
    </lineage>
</organism>
<dbReference type="InterPro" id="IPR012338">
    <property type="entry name" value="Beta-lactam/transpept-like"/>
</dbReference>
<evidence type="ECO:0000259" key="2">
    <source>
        <dbReference type="Pfam" id="PF00144"/>
    </source>
</evidence>
<protein>
    <submittedName>
        <fullName evidence="3">Serine hydrolase</fullName>
    </submittedName>
</protein>
<dbReference type="EMBL" id="VDMA02000002">
    <property type="protein sequence ID" value="KAB8187288.1"/>
    <property type="molecule type" value="Genomic_DNA"/>
</dbReference>
<feature type="transmembrane region" description="Helical" evidence="1">
    <location>
        <begin position="56"/>
        <end position="79"/>
    </location>
</feature>
<reference evidence="3 4" key="1">
    <citation type="submission" date="2019-10" db="EMBL/GenBank/DDBJ databases">
        <title>Nonomuraea sp. nov., isolated from Phyllanthus amarus.</title>
        <authorList>
            <person name="Klykleung N."/>
            <person name="Tanasupawat S."/>
        </authorList>
    </citation>
    <scope>NUCLEOTIDE SEQUENCE [LARGE SCALE GENOMIC DNA]</scope>
    <source>
        <strain evidence="3 4">CR1-09</strain>
    </source>
</reference>
<dbReference type="Gene3D" id="3.40.710.10">
    <property type="entry name" value="DD-peptidase/beta-lactamase superfamily"/>
    <property type="match status" value="1"/>
</dbReference>
<evidence type="ECO:0000256" key="1">
    <source>
        <dbReference type="SAM" id="Phobius"/>
    </source>
</evidence>
<accession>A0A5N6C3D3</accession>
<comment type="caution">
    <text evidence="3">The sequence shown here is derived from an EMBL/GenBank/DDBJ whole genome shotgun (WGS) entry which is preliminary data.</text>
</comment>
<dbReference type="InterPro" id="IPR001466">
    <property type="entry name" value="Beta-lactam-related"/>
</dbReference>
<evidence type="ECO:0000313" key="3">
    <source>
        <dbReference type="EMBL" id="KAB8187288.1"/>
    </source>
</evidence>
<gene>
    <name evidence="3" type="ORF">FH610_005075</name>
</gene>
<dbReference type="Proteomes" id="UP000313066">
    <property type="component" value="Unassembled WGS sequence"/>
</dbReference>
<dbReference type="GO" id="GO:0016787">
    <property type="term" value="F:hydrolase activity"/>
    <property type="evidence" value="ECO:0007669"/>
    <property type="project" value="UniProtKB-KW"/>
</dbReference>
<evidence type="ECO:0000313" key="4">
    <source>
        <dbReference type="Proteomes" id="UP000313066"/>
    </source>
</evidence>
<keyword evidence="1" id="KW-0812">Transmembrane</keyword>
<name>A0A5N6C3D3_9ACTN</name>
<dbReference type="SUPFAM" id="SSF56601">
    <property type="entry name" value="beta-lactamase/transpeptidase-like"/>
    <property type="match status" value="1"/>
</dbReference>
<dbReference type="PANTHER" id="PTHR43283">
    <property type="entry name" value="BETA-LACTAMASE-RELATED"/>
    <property type="match status" value="1"/>
</dbReference>
<keyword evidence="4" id="KW-1185">Reference proteome</keyword>
<sequence>MLTAGTPSASATSSAAARIAVRSIVFGRGTRTSNACMYISYTYPVRPYFRRVPRHTVWVLPLSVAAFVAFVMIFLLILAEGDVRYVLRVLTRQDSSITDVEWKQHTSVRAATAPRSWPRAAGDCPIRQSLPTQKAQSIVVIHDGMLVCEWYGNGGAPDRPAAAFSVSKTVISLLVSRAVADGTIGGLDLPITRAVPELGARDARFSAIRLGDLIDMRSGIAFSDDISFPWVDRDYPSVYYATDLAGTVVRRPRIASPPGPFTYNDYAPNLVGLAYRRLTGTLLTRQPLQRLWDDLGAEHPAEWCVDDHGFPYHESGLVVTSRDLARIGQLMLDGGQVAGRQVAPGAFLDRSLEPADRELVTTFAGIGVGYRNGWWILPRGDGGRDLAAMGAHGQIMVVSPSTRTVIVRMGDDYQTNIQIAATLQRLADRLASVTPG</sequence>